<name>A0A9Q4JBP9_BACFG</name>
<organism evidence="2 3">
    <name type="scientific">Bacteroides fragilis</name>
    <dbReference type="NCBI Taxonomy" id="817"/>
    <lineage>
        <taxon>Bacteria</taxon>
        <taxon>Pseudomonadati</taxon>
        <taxon>Bacteroidota</taxon>
        <taxon>Bacteroidia</taxon>
        <taxon>Bacteroidales</taxon>
        <taxon>Bacteroidaceae</taxon>
        <taxon>Bacteroides</taxon>
    </lineage>
</organism>
<feature type="signal peptide" evidence="1">
    <location>
        <begin position="1"/>
        <end position="21"/>
    </location>
</feature>
<evidence type="ECO:0000313" key="2">
    <source>
        <dbReference type="EMBL" id="MCZ2686805.1"/>
    </source>
</evidence>
<dbReference type="InterPro" id="IPR011250">
    <property type="entry name" value="OMP/PagP_B-barrel"/>
</dbReference>
<dbReference type="AlphaFoldDB" id="A0A9Q4JBP9"/>
<keyword evidence="1" id="KW-0732">Signal</keyword>
<dbReference type="RefSeq" id="WP_203463156.1">
    <property type="nucleotide sequence ID" value="NZ_CAXSXC010000018.1"/>
</dbReference>
<comment type="caution">
    <text evidence="2">The sequence shown here is derived from an EMBL/GenBank/DDBJ whole genome shotgun (WGS) entry which is preliminary data.</text>
</comment>
<dbReference type="EMBL" id="JAPTZU010000002">
    <property type="protein sequence ID" value="MCZ2686805.1"/>
    <property type="molecule type" value="Genomic_DNA"/>
</dbReference>
<dbReference type="Gene3D" id="2.40.160.20">
    <property type="match status" value="1"/>
</dbReference>
<dbReference type="Pfam" id="PF16961">
    <property type="entry name" value="OmpA_like"/>
    <property type="match status" value="1"/>
</dbReference>
<accession>A0A9Q4JBP9</accession>
<sequence>MKIKRLLVLAVLPMMCLAANAQNCSKDNTPKKGDFTVAATVGYNSYTNVTAPSGLLTDYEVRALSTNWADKKLMVGFEGGWFFKDQWKLNLGGGVSFTNNPGYPAVPGTIDGSESNGSGSADDLMGEIPNYRAVASAQSFAYNVSAGVDRYFNIKRVPNLMWYTGVRVGFAYGENEMKYDEETSMGKSVAESWNLRGALTIGVDYYVLPALYVGAQIDPFAYTYNKTTYNPQAGLGDLSADSHNYSVLAAPTFKIGFKF</sequence>
<gene>
    <name evidence="2" type="ORF">O1433_04735</name>
</gene>
<dbReference type="SUPFAM" id="SSF56925">
    <property type="entry name" value="OMPA-like"/>
    <property type="match status" value="1"/>
</dbReference>
<dbReference type="InterPro" id="IPR031585">
    <property type="entry name" value="OmpA_OmpF-like"/>
</dbReference>
<evidence type="ECO:0000256" key="1">
    <source>
        <dbReference type="SAM" id="SignalP"/>
    </source>
</evidence>
<proteinExistence type="predicted"/>
<feature type="chain" id="PRO_5040392524" evidence="1">
    <location>
        <begin position="22"/>
        <end position="259"/>
    </location>
</feature>
<evidence type="ECO:0000313" key="3">
    <source>
        <dbReference type="Proteomes" id="UP001079672"/>
    </source>
</evidence>
<protein>
    <submittedName>
        <fullName evidence="2">BT1926 family outer membrane beta-barrel protein</fullName>
    </submittedName>
</protein>
<reference evidence="2" key="1">
    <citation type="submission" date="2022-12" db="EMBL/GenBank/DDBJ databases">
        <title>Development of a Multilocus Sequence Typing Scheme for Bacteroides fragilis Based on Whole Genome Sequencing Data and Clinical Application.</title>
        <authorList>
            <person name="Nielsen F.D."/>
            <person name="Justesen U.S."/>
        </authorList>
    </citation>
    <scope>NUCLEOTIDE SEQUENCE</scope>
    <source>
        <strain evidence="2">BF_AM_ODE_DK_2015_4</strain>
    </source>
</reference>
<dbReference type="Proteomes" id="UP001079672">
    <property type="component" value="Unassembled WGS sequence"/>
</dbReference>